<name>A0A0L8FY28_OCTBM</name>
<dbReference type="AlphaFoldDB" id="A0A0L8FY28"/>
<sequence>MLQIISKGFLCLLVLVKFSKRKSKVFSLHKLLCTCIAAQCVRRCCVIVIQSEDFKQQSVPNILSLNATDRLAT</sequence>
<gene>
    <name evidence="1" type="ORF">OCBIM_22004387mg</name>
</gene>
<dbReference type="EMBL" id="KQ425289">
    <property type="protein sequence ID" value="KOF69626.1"/>
    <property type="molecule type" value="Genomic_DNA"/>
</dbReference>
<proteinExistence type="predicted"/>
<reference evidence="1" key="1">
    <citation type="submission" date="2015-07" db="EMBL/GenBank/DDBJ databases">
        <title>MeaNS - Measles Nucleotide Surveillance Program.</title>
        <authorList>
            <person name="Tran T."/>
            <person name="Druce J."/>
        </authorList>
    </citation>
    <scope>NUCLEOTIDE SEQUENCE</scope>
    <source>
        <strain evidence="1">UCB-OBI-ISO-001</strain>
        <tissue evidence="1">Gonad</tissue>
    </source>
</reference>
<protein>
    <submittedName>
        <fullName evidence="1">Uncharacterized protein</fullName>
    </submittedName>
</protein>
<accession>A0A0L8FY28</accession>
<organism evidence="1">
    <name type="scientific">Octopus bimaculoides</name>
    <name type="common">California two-spotted octopus</name>
    <dbReference type="NCBI Taxonomy" id="37653"/>
    <lineage>
        <taxon>Eukaryota</taxon>
        <taxon>Metazoa</taxon>
        <taxon>Spiralia</taxon>
        <taxon>Lophotrochozoa</taxon>
        <taxon>Mollusca</taxon>
        <taxon>Cephalopoda</taxon>
        <taxon>Coleoidea</taxon>
        <taxon>Octopodiformes</taxon>
        <taxon>Octopoda</taxon>
        <taxon>Incirrata</taxon>
        <taxon>Octopodidae</taxon>
        <taxon>Octopus</taxon>
    </lineage>
</organism>
<evidence type="ECO:0000313" key="1">
    <source>
        <dbReference type="EMBL" id="KOF69626.1"/>
    </source>
</evidence>